<dbReference type="GO" id="GO:0017116">
    <property type="term" value="F:single-stranded DNA helicase activity"/>
    <property type="evidence" value="ECO:0007669"/>
    <property type="project" value="TreeGrafter"/>
</dbReference>
<keyword evidence="4 6" id="KW-0067">ATP-binding</keyword>
<dbReference type="SMART" id="SM00350">
    <property type="entry name" value="MCM"/>
    <property type="match status" value="1"/>
</dbReference>
<dbReference type="InterPro" id="IPR027417">
    <property type="entry name" value="P-loop_NTPase"/>
</dbReference>
<dbReference type="InterPro" id="IPR001208">
    <property type="entry name" value="MCM_dom"/>
</dbReference>
<dbReference type="Pfam" id="PF17855">
    <property type="entry name" value="MCM_lid"/>
    <property type="match status" value="1"/>
</dbReference>
<organism evidence="8">
    <name type="scientific">Myxobolus squamalis</name>
    <name type="common">Myxosporean</name>
    <dbReference type="NCBI Taxonomy" id="59785"/>
    <lineage>
        <taxon>Eukaryota</taxon>
        <taxon>Metazoa</taxon>
        <taxon>Cnidaria</taxon>
        <taxon>Myxozoa</taxon>
        <taxon>Myxosporea</taxon>
        <taxon>Bivalvulida</taxon>
        <taxon>Platysporina</taxon>
        <taxon>Myxobolidae</taxon>
        <taxon>Myxobolus</taxon>
    </lineage>
</organism>
<evidence type="ECO:0000256" key="1">
    <source>
        <dbReference type="ARBA" id="ARBA00008010"/>
    </source>
</evidence>
<reference evidence="8" key="1">
    <citation type="submission" date="2018-11" db="EMBL/GenBank/DDBJ databases">
        <title>Myxobolus squamalis genome and transcriptome.</title>
        <authorList>
            <person name="Yahalomi D."/>
            <person name="Atkinson S.D."/>
            <person name="Neuhof M."/>
            <person name="Chang E.S."/>
            <person name="Philippe H."/>
            <person name="Cartwright P."/>
            <person name="Bartholomew J.L."/>
            <person name="Huchon D."/>
        </authorList>
    </citation>
    <scope>NUCLEOTIDE SEQUENCE</scope>
    <source>
        <strain evidence="8">71B08</strain>
        <tissue evidence="8">Whole</tissue>
    </source>
</reference>
<dbReference type="PANTHER" id="PTHR11630">
    <property type="entry name" value="DNA REPLICATION LICENSING FACTOR MCM FAMILY MEMBER"/>
    <property type="match status" value="1"/>
</dbReference>
<protein>
    <submittedName>
        <fullName evidence="8">DNA replication licensing factor mcm4-B (Trinotate prediction)</fullName>
    </submittedName>
</protein>
<dbReference type="GO" id="GO:1902975">
    <property type="term" value="P:mitotic DNA replication initiation"/>
    <property type="evidence" value="ECO:0007669"/>
    <property type="project" value="TreeGrafter"/>
</dbReference>
<evidence type="ECO:0000256" key="3">
    <source>
        <dbReference type="ARBA" id="ARBA00022741"/>
    </source>
</evidence>
<name>A0A6B2FZA0_MYXSQ</name>
<dbReference type="GO" id="GO:0042555">
    <property type="term" value="C:MCM complex"/>
    <property type="evidence" value="ECO:0007669"/>
    <property type="project" value="TreeGrafter"/>
</dbReference>
<dbReference type="Pfam" id="PF00493">
    <property type="entry name" value="MCM"/>
    <property type="match status" value="1"/>
</dbReference>
<dbReference type="GO" id="GO:0006271">
    <property type="term" value="P:DNA strand elongation involved in DNA replication"/>
    <property type="evidence" value="ECO:0007669"/>
    <property type="project" value="TreeGrafter"/>
</dbReference>
<evidence type="ECO:0000313" key="8">
    <source>
        <dbReference type="EMBL" id="NDJ95646.1"/>
    </source>
</evidence>
<dbReference type="InterPro" id="IPR041562">
    <property type="entry name" value="MCM_lid"/>
</dbReference>
<evidence type="ECO:0000256" key="4">
    <source>
        <dbReference type="ARBA" id="ARBA00022840"/>
    </source>
</evidence>
<accession>A0A6B2FZA0</accession>
<dbReference type="GO" id="GO:0000727">
    <property type="term" value="P:double-strand break repair via break-induced replication"/>
    <property type="evidence" value="ECO:0007669"/>
    <property type="project" value="TreeGrafter"/>
</dbReference>
<dbReference type="AlphaFoldDB" id="A0A6B2FZA0"/>
<dbReference type="Gene3D" id="3.40.50.300">
    <property type="entry name" value="P-loop containing nucleotide triphosphate hydrolases"/>
    <property type="match status" value="1"/>
</dbReference>
<keyword evidence="3 6" id="KW-0547">Nucleotide-binding</keyword>
<dbReference type="PRINTS" id="PR01657">
    <property type="entry name" value="MCMFAMILY"/>
</dbReference>
<dbReference type="GO" id="GO:0005524">
    <property type="term" value="F:ATP binding"/>
    <property type="evidence" value="ECO:0007669"/>
    <property type="project" value="UniProtKB-KW"/>
</dbReference>
<evidence type="ECO:0000256" key="5">
    <source>
        <dbReference type="ARBA" id="ARBA00023125"/>
    </source>
</evidence>
<sequence length="292" mass="33362">MSDSTRSVLHEVMEQQTLSIAKAGIICQLNARTSILAAANPVKSKWDTKLTTIANIEMSHTLLSRFDLIFLILDHQSELFDKNLARHLISMYQKKSSENLSHHHHEIDLALLKDYIAYARENFKPRLVEESAEHLIQSYLEMRRIGNQHGSISAYPRQLESLIRLSEAHAKVRLSNTVEVEDVVEAMRLYKEALMQSSMDPKTGMIDVNILAAGFSESDRKVEKELLKSITTYLESQSKSYTTHQYHQLLDLMRRTSSSTISTDLFDSALRSLEDDHIISISDSKLIRYIIA</sequence>
<keyword evidence="5 6" id="KW-0238">DNA-binding</keyword>
<dbReference type="GO" id="GO:0005634">
    <property type="term" value="C:nucleus"/>
    <property type="evidence" value="ECO:0007669"/>
    <property type="project" value="TreeGrafter"/>
</dbReference>
<evidence type="ECO:0000259" key="7">
    <source>
        <dbReference type="PROSITE" id="PS50051"/>
    </source>
</evidence>
<evidence type="ECO:0000256" key="2">
    <source>
        <dbReference type="ARBA" id="ARBA00022705"/>
    </source>
</evidence>
<comment type="similarity">
    <text evidence="1 6">Belongs to the MCM family.</text>
</comment>
<keyword evidence="2" id="KW-0235">DNA replication</keyword>
<dbReference type="GO" id="GO:0003697">
    <property type="term" value="F:single-stranded DNA binding"/>
    <property type="evidence" value="ECO:0007669"/>
    <property type="project" value="TreeGrafter"/>
</dbReference>
<proteinExistence type="inferred from homology"/>
<dbReference type="InterPro" id="IPR031327">
    <property type="entry name" value="MCM"/>
</dbReference>
<dbReference type="EMBL" id="GHBR01000043">
    <property type="protein sequence ID" value="NDJ95646.1"/>
    <property type="molecule type" value="Transcribed_RNA"/>
</dbReference>
<evidence type="ECO:0000256" key="6">
    <source>
        <dbReference type="RuleBase" id="RU004070"/>
    </source>
</evidence>
<dbReference type="PANTHER" id="PTHR11630:SF66">
    <property type="entry name" value="DNA REPLICATION LICENSING FACTOR MCM4"/>
    <property type="match status" value="1"/>
</dbReference>
<feature type="domain" description="MCM C-terminal AAA(+) ATPase" evidence="7">
    <location>
        <begin position="1"/>
        <end position="88"/>
    </location>
</feature>
<dbReference type="SUPFAM" id="SSF52540">
    <property type="entry name" value="P-loop containing nucleoside triphosphate hydrolases"/>
    <property type="match status" value="1"/>
</dbReference>
<dbReference type="PROSITE" id="PS50051">
    <property type="entry name" value="MCM_2"/>
    <property type="match status" value="1"/>
</dbReference>